<feature type="domain" description="C2H2-type" evidence="7">
    <location>
        <begin position="65"/>
        <end position="92"/>
    </location>
</feature>
<comment type="subcellular location">
    <subcellularLocation>
        <location evidence="1">Nucleus</location>
    </subcellularLocation>
</comment>
<reference evidence="8" key="1">
    <citation type="submission" date="2023-10" db="EMBL/GenBank/DDBJ databases">
        <title>Chromosome-level genome of the transformable northern wattle, Acacia crassicarpa.</title>
        <authorList>
            <person name="Massaro I."/>
            <person name="Sinha N.R."/>
            <person name="Poethig S."/>
            <person name="Leichty A.R."/>
        </authorList>
    </citation>
    <scope>NUCLEOTIDE SEQUENCE</scope>
    <source>
        <strain evidence="8">Acra3RX</strain>
        <tissue evidence="8">Leaf</tissue>
    </source>
</reference>
<dbReference type="InterPro" id="IPR036236">
    <property type="entry name" value="Znf_C2H2_sf"/>
</dbReference>
<sequence length="231" mass="25313">MEDENYQVDKIKTETLFDLNASDLDENNPELNLITCLDRSSSKTSSESCAGGGGGSVSEAEPRFFSCNYCQRKFYSSQALGGHQNAHKRERSIAKRGQRLGTQILASGFGHPFLHNYGYASMASLPLYGASCNNRPLGIQAHSLIHKPFNNNVHNRGWSQQPGIGKLEMVNFHKTTSSGLASRGSVGRFEIVKAKMGSAEKEEMSGYLVGGTHCLKANPEEMKHLDLSLKL</sequence>
<dbReference type="Proteomes" id="UP001293593">
    <property type="component" value="Unassembled WGS sequence"/>
</dbReference>
<evidence type="ECO:0000256" key="1">
    <source>
        <dbReference type="ARBA" id="ARBA00004123"/>
    </source>
</evidence>
<keyword evidence="3 6" id="KW-0863">Zinc-finger</keyword>
<dbReference type="InterPro" id="IPR013087">
    <property type="entry name" value="Znf_C2H2_type"/>
</dbReference>
<dbReference type="Gene3D" id="3.30.160.60">
    <property type="entry name" value="Classic Zinc Finger"/>
    <property type="match status" value="1"/>
</dbReference>
<dbReference type="GO" id="GO:0008270">
    <property type="term" value="F:zinc ion binding"/>
    <property type="evidence" value="ECO:0007669"/>
    <property type="project" value="UniProtKB-KW"/>
</dbReference>
<evidence type="ECO:0000259" key="7">
    <source>
        <dbReference type="PROSITE" id="PS50157"/>
    </source>
</evidence>
<evidence type="ECO:0000256" key="6">
    <source>
        <dbReference type="PROSITE-ProRule" id="PRU00042"/>
    </source>
</evidence>
<evidence type="ECO:0000313" key="9">
    <source>
        <dbReference type="Proteomes" id="UP001293593"/>
    </source>
</evidence>
<keyword evidence="2" id="KW-0479">Metal-binding</keyword>
<protein>
    <recommendedName>
        <fullName evidence="7">C2H2-type domain-containing protein</fullName>
    </recommendedName>
</protein>
<dbReference type="PROSITE" id="PS50157">
    <property type="entry name" value="ZINC_FINGER_C2H2_2"/>
    <property type="match status" value="1"/>
</dbReference>
<keyword evidence="5" id="KW-0539">Nucleus</keyword>
<dbReference type="SUPFAM" id="SSF57667">
    <property type="entry name" value="beta-beta-alpha zinc fingers"/>
    <property type="match status" value="1"/>
</dbReference>
<evidence type="ECO:0000256" key="3">
    <source>
        <dbReference type="ARBA" id="ARBA00022771"/>
    </source>
</evidence>
<dbReference type="AlphaFoldDB" id="A0AAE1MR11"/>
<dbReference type="PROSITE" id="PS00028">
    <property type="entry name" value="ZINC_FINGER_C2H2_1"/>
    <property type="match status" value="1"/>
</dbReference>
<name>A0AAE1MR11_9FABA</name>
<gene>
    <name evidence="8" type="ORF">QN277_015247</name>
</gene>
<dbReference type="PANTHER" id="PTHR47287">
    <property type="entry name" value="C2H2 AND C2HC ZINC FINGERS SUPERFAMILY PROTEIN"/>
    <property type="match status" value="1"/>
</dbReference>
<dbReference type="GO" id="GO:0009788">
    <property type="term" value="P:negative regulation of abscisic acid-activated signaling pathway"/>
    <property type="evidence" value="ECO:0007669"/>
    <property type="project" value="InterPro"/>
</dbReference>
<dbReference type="EMBL" id="JAWXYG010000003">
    <property type="protein sequence ID" value="KAK4277222.1"/>
    <property type="molecule type" value="Genomic_DNA"/>
</dbReference>
<dbReference type="InterPro" id="IPR044246">
    <property type="entry name" value="ZFP3-like"/>
</dbReference>
<organism evidence="8 9">
    <name type="scientific">Acacia crassicarpa</name>
    <name type="common">northern wattle</name>
    <dbReference type="NCBI Taxonomy" id="499986"/>
    <lineage>
        <taxon>Eukaryota</taxon>
        <taxon>Viridiplantae</taxon>
        <taxon>Streptophyta</taxon>
        <taxon>Embryophyta</taxon>
        <taxon>Tracheophyta</taxon>
        <taxon>Spermatophyta</taxon>
        <taxon>Magnoliopsida</taxon>
        <taxon>eudicotyledons</taxon>
        <taxon>Gunneridae</taxon>
        <taxon>Pentapetalae</taxon>
        <taxon>rosids</taxon>
        <taxon>fabids</taxon>
        <taxon>Fabales</taxon>
        <taxon>Fabaceae</taxon>
        <taxon>Caesalpinioideae</taxon>
        <taxon>mimosoid clade</taxon>
        <taxon>Acacieae</taxon>
        <taxon>Acacia</taxon>
    </lineage>
</organism>
<keyword evidence="4" id="KW-0862">Zinc</keyword>
<accession>A0AAE1MR11</accession>
<dbReference type="GO" id="GO:0005634">
    <property type="term" value="C:nucleus"/>
    <property type="evidence" value="ECO:0007669"/>
    <property type="project" value="UniProtKB-SubCell"/>
</dbReference>
<evidence type="ECO:0000256" key="4">
    <source>
        <dbReference type="ARBA" id="ARBA00022833"/>
    </source>
</evidence>
<dbReference type="PANTHER" id="PTHR47287:SF17">
    <property type="entry name" value="C2H2 AND C2HC ZINC FINGERS SUPERFAMILY PROTEIN"/>
    <property type="match status" value="1"/>
</dbReference>
<keyword evidence="9" id="KW-1185">Reference proteome</keyword>
<evidence type="ECO:0000313" key="8">
    <source>
        <dbReference type="EMBL" id="KAK4277222.1"/>
    </source>
</evidence>
<evidence type="ECO:0000256" key="5">
    <source>
        <dbReference type="ARBA" id="ARBA00023242"/>
    </source>
</evidence>
<evidence type="ECO:0000256" key="2">
    <source>
        <dbReference type="ARBA" id="ARBA00022723"/>
    </source>
</evidence>
<proteinExistence type="predicted"/>
<comment type="caution">
    <text evidence="8">The sequence shown here is derived from an EMBL/GenBank/DDBJ whole genome shotgun (WGS) entry which is preliminary data.</text>
</comment>